<evidence type="ECO:0000313" key="3">
    <source>
        <dbReference type="Proteomes" id="UP001500063"/>
    </source>
</evidence>
<comment type="caution">
    <text evidence="2">The sequence shown here is derived from an EMBL/GenBank/DDBJ whole genome shotgun (WGS) entry which is preliminary data.</text>
</comment>
<evidence type="ECO:0000313" key="2">
    <source>
        <dbReference type="EMBL" id="GAA0380308.1"/>
    </source>
</evidence>
<organism evidence="2 3">
    <name type="scientific">Streptomyces blastmyceticus</name>
    <dbReference type="NCBI Taxonomy" id="68180"/>
    <lineage>
        <taxon>Bacteria</taxon>
        <taxon>Bacillati</taxon>
        <taxon>Actinomycetota</taxon>
        <taxon>Actinomycetes</taxon>
        <taxon>Kitasatosporales</taxon>
        <taxon>Streptomycetaceae</taxon>
        <taxon>Streptomyces</taxon>
    </lineage>
</organism>
<feature type="region of interest" description="Disordered" evidence="1">
    <location>
        <begin position="156"/>
        <end position="175"/>
    </location>
</feature>
<proteinExistence type="predicted"/>
<evidence type="ECO:0000256" key="1">
    <source>
        <dbReference type="SAM" id="MobiDB-lite"/>
    </source>
</evidence>
<name>A0ABP3HWS2_9ACTN</name>
<protein>
    <submittedName>
        <fullName evidence="2">Uncharacterized protein</fullName>
    </submittedName>
</protein>
<sequence>MTVPADSATREGAGNQDVTQSLSTAAARNLATTTKSAPQMQAITSRWLLCMLPWVDVAGGTYRVNRRAVCTAGDGRVGFTQTGSQVRVVPVKLRELAVLRDLEDLALLEPSSPYRLPAGPSACDRRIRPRVQQPGPVPGRCRAAGPHGAVLAGSADAALQQDPCQPPAEIARSYS</sequence>
<accession>A0ABP3HWS2</accession>
<dbReference type="EMBL" id="BAAABW010000042">
    <property type="protein sequence ID" value="GAA0380308.1"/>
    <property type="molecule type" value="Genomic_DNA"/>
</dbReference>
<reference evidence="3" key="1">
    <citation type="journal article" date="2019" name="Int. J. Syst. Evol. Microbiol.">
        <title>The Global Catalogue of Microorganisms (GCM) 10K type strain sequencing project: providing services to taxonomists for standard genome sequencing and annotation.</title>
        <authorList>
            <consortium name="The Broad Institute Genomics Platform"/>
            <consortium name="The Broad Institute Genome Sequencing Center for Infectious Disease"/>
            <person name="Wu L."/>
            <person name="Ma J."/>
        </authorList>
    </citation>
    <scope>NUCLEOTIDE SEQUENCE [LARGE SCALE GENOMIC DNA]</scope>
    <source>
        <strain evidence="3">JCM 4565</strain>
    </source>
</reference>
<keyword evidence="3" id="KW-1185">Reference proteome</keyword>
<gene>
    <name evidence="2" type="ORF">GCM10010319_68450</name>
</gene>
<dbReference type="Proteomes" id="UP001500063">
    <property type="component" value="Unassembled WGS sequence"/>
</dbReference>